<comment type="similarity">
    <text evidence="2">Belongs to the methyl-accepting chemotaxis (MCP) protein family.</text>
</comment>
<sequence length="689" mass="75085">MDEGKILWKNRLSVKIPMMIALVILIVIVAMCSCLSFLTSNTVSNMMEKELNYIADENAKEVLSYLDSMKIFSQELSLEVQRFQSLDKESANKLLIESLQGVLKNNDKIFSAYYAFEPNKYMADTPDGLSYYVYRDGDSTRLDILNNFDTYGKDDYYLPTKENLSTHVTEPYEYELTTGEKVWLITLSSPIINEKGEFLGVANCDIDMSSISDLHFANGGYKSSYSYIVTSLGTCMAHTLDQKAVGSIPKNISEYSKIQSAVKNGKSVTDEIKNPYSNEKTAYVIHKPVTLDGTDVKWSSAFVINKSEAMSSVSKMVLALAGIGVVGLIVLIAVSIKTIKRSLKPVDDVIGMAEKMEKGDFSFEDGEKSYGTDELGLLSRIFMETSEVLSGYIQEISHVLENVASGNLDVAIKREFVGDFNEIKLALTGILNSLNVTFSEMRTAAEQVATGAEQFSDGSQSMSQGAIEQASSVEQLSAKILEISGQVKENAMHASKANDKAEEVGTELENSNKQMHELLKAMDDITTSSNQIGNIIKTIEDIAFQTNILALNAAVEAARAGAAGKGFAVVADEVRNLASKSAEAAKNTTVLIESSLHSVQEGGRFAEITATSLETVVMGTKEILSAIAEISEKTEVQSLSLEEVTAGIEQISNVVQTNAATAEESAATSQELSAQAQLLKDQIARFQVR</sequence>
<dbReference type="PROSITE" id="PS51257">
    <property type="entry name" value="PROKAR_LIPOPROTEIN"/>
    <property type="match status" value="1"/>
</dbReference>
<evidence type="ECO:0000313" key="9">
    <source>
        <dbReference type="Proteomes" id="UP000287601"/>
    </source>
</evidence>
<dbReference type="PANTHER" id="PTHR43531:SF11">
    <property type="entry name" value="METHYL-ACCEPTING CHEMOTAXIS PROTEIN 3"/>
    <property type="match status" value="1"/>
</dbReference>
<dbReference type="AlphaFoldDB" id="A0A410PV50"/>
<dbReference type="Gene3D" id="3.30.450.20">
    <property type="entry name" value="PAS domain"/>
    <property type="match status" value="1"/>
</dbReference>
<dbReference type="KEGG" id="amij:EQM06_05865"/>
<evidence type="ECO:0000256" key="1">
    <source>
        <dbReference type="ARBA" id="ARBA00022500"/>
    </source>
</evidence>
<keyword evidence="5" id="KW-0812">Transmembrane</keyword>
<dbReference type="PANTHER" id="PTHR43531">
    <property type="entry name" value="PROTEIN ICFG"/>
    <property type="match status" value="1"/>
</dbReference>
<keyword evidence="4" id="KW-0175">Coiled coil</keyword>
<keyword evidence="5" id="KW-1133">Transmembrane helix</keyword>
<feature type="transmembrane region" description="Helical" evidence="5">
    <location>
        <begin position="16"/>
        <end position="39"/>
    </location>
</feature>
<dbReference type="GO" id="GO:0006935">
    <property type="term" value="P:chemotaxis"/>
    <property type="evidence" value="ECO:0007669"/>
    <property type="project" value="UniProtKB-KW"/>
</dbReference>
<dbReference type="CDD" id="cd12913">
    <property type="entry name" value="PDC1_MCP_like"/>
    <property type="match status" value="1"/>
</dbReference>
<name>A0A410PV50_9FIRM</name>
<feature type="transmembrane region" description="Helical" evidence="5">
    <location>
        <begin position="316"/>
        <end position="336"/>
    </location>
</feature>
<keyword evidence="5" id="KW-0472">Membrane</keyword>
<dbReference type="Pfam" id="PF00672">
    <property type="entry name" value="HAMP"/>
    <property type="match status" value="1"/>
</dbReference>
<dbReference type="Gene3D" id="6.10.340.10">
    <property type="match status" value="1"/>
</dbReference>
<dbReference type="RefSeq" id="WP_128745443.1">
    <property type="nucleotide sequence ID" value="NZ_CP035281.1"/>
</dbReference>
<evidence type="ECO:0000259" key="6">
    <source>
        <dbReference type="PROSITE" id="PS50111"/>
    </source>
</evidence>
<dbReference type="SMART" id="SM00283">
    <property type="entry name" value="MA"/>
    <property type="match status" value="1"/>
</dbReference>
<keyword evidence="3" id="KW-0807">Transducer</keyword>
<evidence type="ECO:0000256" key="3">
    <source>
        <dbReference type="PROSITE-ProRule" id="PRU00284"/>
    </source>
</evidence>
<dbReference type="Proteomes" id="UP000287601">
    <property type="component" value="Chromosome"/>
</dbReference>
<dbReference type="PROSITE" id="PS50885">
    <property type="entry name" value="HAMP"/>
    <property type="match status" value="1"/>
</dbReference>
<dbReference type="EMBL" id="CP035281">
    <property type="protein sequence ID" value="QAT42794.1"/>
    <property type="molecule type" value="Genomic_DNA"/>
</dbReference>
<dbReference type="GO" id="GO:0016020">
    <property type="term" value="C:membrane"/>
    <property type="evidence" value="ECO:0007669"/>
    <property type="project" value="InterPro"/>
</dbReference>
<organism evidence="8 9">
    <name type="scientific">Aminipila luticellarii</name>
    <dbReference type="NCBI Taxonomy" id="2507160"/>
    <lineage>
        <taxon>Bacteria</taxon>
        <taxon>Bacillati</taxon>
        <taxon>Bacillota</taxon>
        <taxon>Clostridia</taxon>
        <taxon>Peptostreptococcales</taxon>
        <taxon>Anaerovoracaceae</taxon>
        <taxon>Aminipila</taxon>
    </lineage>
</organism>
<protein>
    <submittedName>
        <fullName evidence="8">Methyl-accepting chemotaxis protein</fullName>
    </submittedName>
</protein>
<evidence type="ECO:0000256" key="5">
    <source>
        <dbReference type="SAM" id="Phobius"/>
    </source>
</evidence>
<dbReference type="PROSITE" id="PS50111">
    <property type="entry name" value="CHEMOTAXIS_TRANSDUC_2"/>
    <property type="match status" value="1"/>
</dbReference>
<dbReference type="OrthoDB" id="9814363at2"/>
<dbReference type="InterPro" id="IPR051310">
    <property type="entry name" value="MCP_chemotaxis"/>
</dbReference>
<reference evidence="8 9" key="1">
    <citation type="submission" date="2019-01" db="EMBL/GenBank/DDBJ databases">
        <title>Draft genomes of a novel of Aminipila strains.</title>
        <authorList>
            <person name="Ma S."/>
        </authorList>
    </citation>
    <scope>NUCLEOTIDE SEQUENCE [LARGE SCALE GENOMIC DNA]</scope>
    <source>
        <strain evidence="9">JN-39</strain>
    </source>
</reference>
<dbReference type="Pfam" id="PF00015">
    <property type="entry name" value="MCPsignal"/>
    <property type="match status" value="1"/>
</dbReference>
<accession>A0A410PV50</accession>
<feature type="domain" description="Methyl-accepting transducer" evidence="6">
    <location>
        <begin position="444"/>
        <end position="673"/>
    </location>
</feature>
<dbReference type="InterPro" id="IPR004089">
    <property type="entry name" value="MCPsignal_dom"/>
</dbReference>
<gene>
    <name evidence="8" type="ORF">EQM06_05865</name>
</gene>
<evidence type="ECO:0000313" key="8">
    <source>
        <dbReference type="EMBL" id="QAT42794.1"/>
    </source>
</evidence>
<feature type="coiled-coil region" evidence="4">
    <location>
        <begin position="494"/>
        <end position="521"/>
    </location>
</feature>
<evidence type="ECO:0000259" key="7">
    <source>
        <dbReference type="PROSITE" id="PS50885"/>
    </source>
</evidence>
<dbReference type="GO" id="GO:0007165">
    <property type="term" value="P:signal transduction"/>
    <property type="evidence" value="ECO:0007669"/>
    <property type="project" value="UniProtKB-KW"/>
</dbReference>
<dbReference type="SUPFAM" id="SSF58104">
    <property type="entry name" value="Methyl-accepting chemotaxis protein (MCP) signaling domain"/>
    <property type="match status" value="1"/>
</dbReference>
<keyword evidence="1" id="KW-0145">Chemotaxis</keyword>
<proteinExistence type="inferred from homology"/>
<dbReference type="Gene3D" id="1.10.287.950">
    <property type="entry name" value="Methyl-accepting chemotaxis protein"/>
    <property type="match status" value="1"/>
</dbReference>
<dbReference type="InterPro" id="IPR003660">
    <property type="entry name" value="HAMP_dom"/>
</dbReference>
<keyword evidence="9" id="KW-1185">Reference proteome</keyword>
<dbReference type="Pfam" id="PF22673">
    <property type="entry name" value="MCP-like_PDC_1"/>
    <property type="match status" value="1"/>
</dbReference>
<feature type="domain" description="HAMP" evidence="7">
    <location>
        <begin position="340"/>
        <end position="394"/>
    </location>
</feature>
<evidence type="ECO:0000256" key="4">
    <source>
        <dbReference type="SAM" id="Coils"/>
    </source>
</evidence>
<evidence type="ECO:0000256" key="2">
    <source>
        <dbReference type="ARBA" id="ARBA00029447"/>
    </source>
</evidence>